<dbReference type="InterPro" id="IPR027417">
    <property type="entry name" value="P-loop_NTPase"/>
</dbReference>
<dbReference type="RefSeq" id="WP_205721450.1">
    <property type="nucleotide sequence ID" value="NZ_CP070608.1"/>
</dbReference>
<evidence type="ECO:0000256" key="6">
    <source>
        <dbReference type="ARBA" id="ARBA00022741"/>
    </source>
</evidence>
<dbReference type="NCBIfam" id="TIGR00174">
    <property type="entry name" value="miaA"/>
    <property type="match status" value="1"/>
</dbReference>
<dbReference type="SUPFAM" id="SSF52540">
    <property type="entry name" value="P-loop containing nucleoside triphosphate hydrolases"/>
    <property type="match status" value="2"/>
</dbReference>
<evidence type="ECO:0000313" key="15">
    <source>
        <dbReference type="Proteomes" id="UP000662783"/>
    </source>
</evidence>
<evidence type="ECO:0000256" key="9">
    <source>
        <dbReference type="ARBA" id="ARBA00049563"/>
    </source>
</evidence>
<evidence type="ECO:0000313" key="14">
    <source>
        <dbReference type="EMBL" id="QSE96936.1"/>
    </source>
</evidence>
<keyword evidence="7 10" id="KW-0067">ATP-binding</keyword>
<dbReference type="GO" id="GO:0005524">
    <property type="term" value="F:ATP binding"/>
    <property type="evidence" value="ECO:0007669"/>
    <property type="project" value="UniProtKB-UniRule"/>
</dbReference>
<feature type="binding site" evidence="10">
    <location>
        <begin position="15"/>
        <end position="20"/>
    </location>
    <ligand>
        <name>substrate</name>
    </ligand>
</feature>
<dbReference type="HAMAP" id="MF_00185">
    <property type="entry name" value="IPP_trans"/>
    <property type="match status" value="1"/>
</dbReference>
<evidence type="ECO:0000256" key="12">
    <source>
        <dbReference type="RuleBase" id="RU003784"/>
    </source>
</evidence>
<name>A0A975A069_9BACT</name>
<reference evidence="14" key="1">
    <citation type="submission" date="2021-02" db="EMBL/GenBank/DDBJ databases">
        <title>Fulvivirga sp. S481 isolated from sea water.</title>
        <authorList>
            <person name="Bae S.S."/>
            <person name="Baek K."/>
        </authorList>
    </citation>
    <scope>NUCLEOTIDE SEQUENCE</scope>
    <source>
        <strain evidence="14">S481</strain>
    </source>
</reference>
<keyword evidence="5 10" id="KW-0819">tRNA processing</keyword>
<keyword evidence="15" id="KW-1185">Reference proteome</keyword>
<sequence length="304" mass="35244">MPTDLRYLICVFGPTAIGKTALSIDLAKWLNTEIISCDSRQFFKEMSIGTAKPAKEELAEVKHHFINSHSIEEEFSAGDFEKSILDLTERLFQNSQCIIMTGGSGLYLRAVTDGLPDMPEINSGIREELKDKLNHEGLESLLSELKSVDPEYFEEVDKDNPQRVVRGLEVYRATGKPFTTFRRQSVEERPFEILKIGLDMDRDKLYERINIRVDKMIEDGLLDEVKNLQPYRNKQALQTVGYKEVFSYLDGEHDLETAIELIKRNTRRYAKRQLTWFRKEEDVQWFHPGDLAGIKEFIESRINN</sequence>
<comment type="subunit">
    <text evidence="10">Monomer.</text>
</comment>
<dbReference type="PANTHER" id="PTHR11088:SF60">
    <property type="entry name" value="TRNA DIMETHYLALLYLTRANSFERASE"/>
    <property type="match status" value="1"/>
</dbReference>
<keyword evidence="8 10" id="KW-0460">Magnesium</keyword>
<dbReference type="EMBL" id="CP070608">
    <property type="protein sequence ID" value="QSE96936.1"/>
    <property type="molecule type" value="Genomic_DNA"/>
</dbReference>
<keyword evidence="4 10" id="KW-0808">Transferase</keyword>
<feature type="site" description="Interaction with substrate tRNA" evidence="10">
    <location>
        <position position="104"/>
    </location>
</feature>
<evidence type="ECO:0000256" key="1">
    <source>
        <dbReference type="ARBA" id="ARBA00001946"/>
    </source>
</evidence>
<feature type="binding site" evidence="10">
    <location>
        <begin position="13"/>
        <end position="20"/>
    </location>
    <ligand>
        <name>ATP</name>
        <dbReference type="ChEBI" id="CHEBI:30616"/>
    </ligand>
</feature>
<feature type="site" description="Interaction with substrate tRNA" evidence="10">
    <location>
        <position position="126"/>
    </location>
</feature>
<dbReference type="EC" id="2.5.1.75" evidence="10"/>
<comment type="caution">
    <text evidence="10">Lacks conserved residue(s) required for the propagation of feature annotation.</text>
</comment>
<evidence type="ECO:0000256" key="7">
    <source>
        <dbReference type="ARBA" id="ARBA00022840"/>
    </source>
</evidence>
<evidence type="ECO:0000256" key="2">
    <source>
        <dbReference type="ARBA" id="ARBA00003213"/>
    </source>
</evidence>
<dbReference type="Proteomes" id="UP000662783">
    <property type="component" value="Chromosome"/>
</dbReference>
<dbReference type="AlphaFoldDB" id="A0A975A069"/>
<dbReference type="InterPro" id="IPR018022">
    <property type="entry name" value="IPT"/>
</dbReference>
<keyword evidence="6 10" id="KW-0547">Nucleotide-binding</keyword>
<evidence type="ECO:0000256" key="5">
    <source>
        <dbReference type="ARBA" id="ARBA00022694"/>
    </source>
</evidence>
<evidence type="ECO:0000256" key="10">
    <source>
        <dbReference type="HAMAP-Rule" id="MF_00185"/>
    </source>
</evidence>
<dbReference type="Gene3D" id="3.40.50.300">
    <property type="entry name" value="P-loop containing nucleotide triphosphate hydrolases"/>
    <property type="match status" value="1"/>
</dbReference>
<dbReference type="Gene3D" id="1.10.20.140">
    <property type="match status" value="1"/>
</dbReference>
<evidence type="ECO:0000256" key="13">
    <source>
        <dbReference type="RuleBase" id="RU003785"/>
    </source>
</evidence>
<protein>
    <recommendedName>
        <fullName evidence="10">tRNA dimethylallyltransferase</fullName>
        <ecNumber evidence="10">2.5.1.75</ecNumber>
    </recommendedName>
    <alternativeName>
        <fullName evidence="10">Dimethylallyl diphosphate:tRNA dimethylallyltransferase</fullName>
        <shortName evidence="10">DMAPP:tRNA dimethylallyltransferase</shortName>
        <shortName evidence="10">DMATase</shortName>
    </alternativeName>
    <alternativeName>
        <fullName evidence="10">Isopentenyl-diphosphate:tRNA isopentenyltransferase</fullName>
        <shortName evidence="10">IPP transferase</shortName>
        <shortName evidence="10">IPPT</shortName>
        <shortName evidence="10">IPTase</shortName>
    </alternativeName>
</protein>
<dbReference type="Pfam" id="PF01715">
    <property type="entry name" value="IPPT"/>
    <property type="match status" value="1"/>
</dbReference>
<accession>A0A975A069</accession>
<dbReference type="InterPro" id="IPR039657">
    <property type="entry name" value="Dimethylallyltransferase"/>
</dbReference>
<feature type="region of interest" description="Interaction with substrate tRNA" evidence="10">
    <location>
        <begin position="38"/>
        <end position="41"/>
    </location>
</feature>
<evidence type="ECO:0000256" key="3">
    <source>
        <dbReference type="ARBA" id="ARBA00005842"/>
    </source>
</evidence>
<comment type="function">
    <text evidence="2 10 12">Catalyzes the transfer of a dimethylallyl group onto the adenine at position 37 in tRNAs that read codons beginning with uridine, leading to the formation of N6-(dimethylallyl)adenosine (i(6)A).</text>
</comment>
<comment type="catalytic activity">
    <reaction evidence="9 10 11">
        <text>adenosine(37) in tRNA + dimethylallyl diphosphate = N(6)-dimethylallyladenosine(37) in tRNA + diphosphate</text>
        <dbReference type="Rhea" id="RHEA:26482"/>
        <dbReference type="Rhea" id="RHEA-COMP:10162"/>
        <dbReference type="Rhea" id="RHEA-COMP:10375"/>
        <dbReference type="ChEBI" id="CHEBI:33019"/>
        <dbReference type="ChEBI" id="CHEBI:57623"/>
        <dbReference type="ChEBI" id="CHEBI:74411"/>
        <dbReference type="ChEBI" id="CHEBI:74415"/>
        <dbReference type="EC" id="2.5.1.75"/>
    </reaction>
</comment>
<comment type="similarity">
    <text evidence="3 10 13">Belongs to the IPP transferase family.</text>
</comment>
<feature type="region of interest" description="Interaction with substrate tRNA" evidence="10">
    <location>
        <begin position="162"/>
        <end position="166"/>
    </location>
</feature>
<comment type="cofactor">
    <cofactor evidence="1 10">
        <name>Mg(2+)</name>
        <dbReference type="ChEBI" id="CHEBI:18420"/>
    </cofactor>
</comment>
<dbReference type="KEGG" id="fuv:JR347_15245"/>
<proteinExistence type="inferred from homology"/>
<evidence type="ECO:0000256" key="8">
    <source>
        <dbReference type="ARBA" id="ARBA00022842"/>
    </source>
</evidence>
<organism evidence="14 15">
    <name type="scientific">Fulvivirga lutea</name>
    <dbReference type="NCBI Taxonomy" id="2810512"/>
    <lineage>
        <taxon>Bacteria</taxon>
        <taxon>Pseudomonadati</taxon>
        <taxon>Bacteroidota</taxon>
        <taxon>Cytophagia</taxon>
        <taxon>Cytophagales</taxon>
        <taxon>Fulvivirgaceae</taxon>
        <taxon>Fulvivirga</taxon>
    </lineage>
</organism>
<evidence type="ECO:0000256" key="11">
    <source>
        <dbReference type="RuleBase" id="RU003783"/>
    </source>
</evidence>
<dbReference type="GO" id="GO:0006400">
    <property type="term" value="P:tRNA modification"/>
    <property type="evidence" value="ECO:0007669"/>
    <property type="project" value="TreeGrafter"/>
</dbReference>
<evidence type="ECO:0000256" key="4">
    <source>
        <dbReference type="ARBA" id="ARBA00022679"/>
    </source>
</evidence>
<dbReference type="PANTHER" id="PTHR11088">
    <property type="entry name" value="TRNA DIMETHYLALLYLTRANSFERASE"/>
    <property type="match status" value="1"/>
</dbReference>
<dbReference type="GO" id="GO:0052381">
    <property type="term" value="F:tRNA dimethylallyltransferase activity"/>
    <property type="evidence" value="ECO:0007669"/>
    <property type="project" value="UniProtKB-UniRule"/>
</dbReference>
<gene>
    <name evidence="10 14" type="primary">miaA</name>
    <name evidence="14" type="ORF">JR347_15245</name>
</gene>